<dbReference type="GO" id="GO:0003677">
    <property type="term" value="F:DNA binding"/>
    <property type="evidence" value="ECO:0007669"/>
    <property type="project" value="InterPro"/>
</dbReference>
<dbReference type="STRING" id="501010.NOSIN_00240"/>
<gene>
    <name evidence="2" type="ORF">NOSIN_00240</name>
</gene>
<accession>A0A1V3BUW3</accession>
<reference evidence="3" key="1">
    <citation type="submission" date="2016-08" db="EMBL/GenBank/DDBJ databases">
        <authorList>
            <person name="Tokovenko B."/>
            <person name="Kalinowski J."/>
        </authorList>
    </citation>
    <scope>NUCLEOTIDE SEQUENCE [LARGE SCALE GENOMIC DNA]</scope>
    <source>
        <strain evidence="3">UTMC102</strain>
    </source>
</reference>
<comment type="caution">
    <text evidence="2">The sequence shown here is derived from an EMBL/GenBank/DDBJ whole genome shotgun (WGS) entry which is preliminary data.</text>
</comment>
<protein>
    <recommendedName>
        <fullName evidence="1">HTH cro/C1-type domain-containing protein</fullName>
    </recommendedName>
</protein>
<name>A0A1V3BUW3_9ACTN</name>
<dbReference type="EMBL" id="MCOK01000001">
    <property type="protein sequence ID" value="OOC52457.1"/>
    <property type="molecule type" value="Genomic_DNA"/>
</dbReference>
<evidence type="ECO:0000313" key="2">
    <source>
        <dbReference type="EMBL" id="OOC52457.1"/>
    </source>
</evidence>
<dbReference type="AlphaFoldDB" id="A0A1V3BUW3"/>
<dbReference type="OrthoDB" id="4324231at2"/>
<dbReference type="Proteomes" id="UP000189004">
    <property type="component" value="Unassembled WGS sequence"/>
</dbReference>
<dbReference type="Pfam" id="PF13443">
    <property type="entry name" value="HTH_26"/>
    <property type="match status" value="1"/>
</dbReference>
<dbReference type="Gene3D" id="1.10.260.40">
    <property type="entry name" value="lambda repressor-like DNA-binding domains"/>
    <property type="match status" value="1"/>
</dbReference>
<organism evidence="2 3">
    <name type="scientific">Nocardiopsis sinuspersici</name>
    <dbReference type="NCBI Taxonomy" id="501010"/>
    <lineage>
        <taxon>Bacteria</taxon>
        <taxon>Bacillati</taxon>
        <taxon>Actinomycetota</taxon>
        <taxon>Actinomycetes</taxon>
        <taxon>Streptosporangiales</taxon>
        <taxon>Nocardiopsidaceae</taxon>
        <taxon>Nocardiopsis</taxon>
    </lineage>
</organism>
<dbReference type="InterPro" id="IPR010982">
    <property type="entry name" value="Lambda_DNA-bd_dom_sf"/>
</dbReference>
<dbReference type="SUPFAM" id="SSF47413">
    <property type="entry name" value="lambda repressor-like DNA-binding domains"/>
    <property type="match status" value="1"/>
</dbReference>
<proteinExistence type="predicted"/>
<evidence type="ECO:0000259" key="1">
    <source>
        <dbReference type="Pfam" id="PF13443"/>
    </source>
</evidence>
<evidence type="ECO:0000313" key="3">
    <source>
        <dbReference type="Proteomes" id="UP000189004"/>
    </source>
</evidence>
<keyword evidence="3" id="KW-1185">Reference proteome</keyword>
<feature type="domain" description="HTH cro/C1-type" evidence="1">
    <location>
        <begin position="28"/>
        <end position="74"/>
    </location>
</feature>
<sequence length="100" mass="10976">MSARQRRSERHEQISDTTLLLLRRCGETVTDLAASLGQDRTNISAKVHGNRLWTVDDLDRIAVHFGISLLELLSGTQVALDALPHERHAATARQAALPAA</sequence>
<dbReference type="InterPro" id="IPR001387">
    <property type="entry name" value="Cro/C1-type_HTH"/>
</dbReference>
<dbReference type="RefSeq" id="WP_077688799.1">
    <property type="nucleotide sequence ID" value="NZ_MCOK01000001.1"/>
</dbReference>